<gene>
    <name evidence="2" type="ORF">UPYG_G00256590</name>
</gene>
<feature type="transmembrane region" description="Helical" evidence="1">
    <location>
        <begin position="150"/>
        <end position="170"/>
    </location>
</feature>
<dbReference type="EMBL" id="JAGEUA010000008">
    <property type="protein sequence ID" value="KAL0967766.1"/>
    <property type="molecule type" value="Genomic_DNA"/>
</dbReference>
<keyword evidence="1" id="KW-0812">Transmembrane</keyword>
<name>A0ABD0WQE1_UMBPY</name>
<evidence type="ECO:0000313" key="3">
    <source>
        <dbReference type="Proteomes" id="UP001557470"/>
    </source>
</evidence>
<evidence type="ECO:0000256" key="1">
    <source>
        <dbReference type="SAM" id="Phobius"/>
    </source>
</evidence>
<proteinExistence type="predicted"/>
<keyword evidence="3" id="KW-1185">Reference proteome</keyword>
<evidence type="ECO:0000313" key="2">
    <source>
        <dbReference type="EMBL" id="KAL0967766.1"/>
    </source>
</evidence>
<keyword evidence="1" id="KW-1133">Transmembrane helix</keyword>
<dbReference type="AlphaFoldDB" id="A0ABD0WQE1"/>
<sequence>MSYTGMVSFYVHLAGNTLGAHLNVVRELITRGGCTEEMSLENCDYILAFCPITSRAGTDIEAAQQELPGGKHVILVVLHHTFNPDETLPDSSRLVTSSNVILTVDCLFHESRGGLLECPRNKAAVDTICRNLDLNPKVRRTLNCKNPWKIGLAVSIFIFVIGVILVICLYKYKKL</sequence>
<dbReference type="PANTHER" id="PTHR34488:SF1">
    <property type="entry name" value="SI:CH211-245H14.1-RELATED"/>
    <property type="match status" value="1"/>
</dbReference>
<reference evidence="2 3" key="1">
    <citation type="submission" date="2024-06" db="EMBL/GenBank/DDBJ databases">
        <authorList>
            <person name="Pan Q."/>
            <person name="Wen M."/>
            <person name="Jouanno E."/>
            <person name="Zahm M."/>
            <person name="Klopp C."/>
            <person name="Cabau C."/>
            <person name="Louis A."/>
            <person name="Berthelot C."/>
            <person name="Parey E."/>
            <person name="Roest Crollius H."/>
            <person name="Montfort J."/>
            <person name="Robinson-Rechavi M."/>
            <person name="Bouchez O."/>
            <person name="Lampietro C."/>
            <person name="Lopez Roques C."/>
            <person name="Donnadieu C."/>
            <person name="Postlethwait J."/>
            <person name="Bobe J."/>
            <person name="Verreycken H."/>
            <person name="Guiguen Y."/>
        </authorList>
    </citation>
    <scope>NUCLEOTIDE SEQUENCE [LARGE SCALE GENOMIC DNA]</scope>
    <source>
        <strain evidence="2">Up_M1</strain>
        <tissue evidence="2">Testis</tissue>
    </source>
</reference>
<dbReference type="PANTHER" id="PTHR34488">
    <property type="entry name" value="SI:CH211-245H14.1-RELATED"/>
    <property type="match status" value="1"/>
</dbReference>
<comment type="caution">
    <text evidence="2">The sequence shown here is derived from an EMBL/GenBank/DDBJ whole genome shotgun (WGS) entry which is preliminary data.</text>
</comment>
<accession>A0ABD0WQE1</accession>
<dbReference type="Proteomes" id="UP001557470">
    <property type="component" value="Unassembled WGS sequence"/>
</dbReference>
<keyword evidence="1" id="KW-0472">Membrane</keyword>
<organism evidence="2 3">
    <name type="scientific">Umbra pygmaea</name>
    <name type="common">Eastern mudminnow</name>
    <dbReference type="NCBI Taxonomy" id="75934"/>
    <lineage>
        <taxon>Eukaryota</taxon>
        <taxon>Metazoa</taxon>
        <taxon>Chordata</taxon>
        <taxon>Craniata</taxon>
        <taxon>Vertebrata</taxon>
        <taxon>Euteleostomi</taxon>
        <taxon>Actinopterygii</taxon>
        <taxon>Neopterygii</taxon>
        <taxon>Teleostei</taxon>
        <taxon>Protacanthopterygii</taxon>
        <taxon>Esociformes</taxon>
        <taxon>Umbridae</taxon>
        <taxon>Umbra</taxon>
    </lineage>
</organism>
<protein>
    <submittedName>
        <fullName evidence="2">Uncharacterized protein</fullName>
    </submittedName>
</protein>